<evidence type="ECO:0000313" key="3">
    <source>
        <dbReference type="Proteomes" id="UP000752696"/>
    </source>
</evidence>
<evidence type="ECO:0000256" key="1">
    <source>
        <dbReference type="SAM" id="MobiDB-lite"/>
    </source>
</evidence>
<dbReference type="Proteomes" id="UP000752696">
    <property type="component" value="Unassembled WGS sequence"/>
</dbReference>
<sequence>FITLEDVQISILMPLERIVQISNTAYYFSRVRTHKDKLSITAHIIPITWSNSATRTKHNRFTPSGKIGRKSRACKVLP</sequence>
<feature type="region of interest" description="Disordered" evidence="1">
    <location>
        <begin position="58"/>
        <end position="78"/>
    </location>
</feature>
<gene>
    <name evidence="2" type="ORF">MHI_LOCUS424606</name>
</gene>
<feature type="non-terminal residue" evidence="2">
    <location>
        <position position="78"/>
    </location>
</feature>
<feature type="compositionally biased region" description="Basic residues" evidence="1">
    <location>
        <begin position="67"/>
        <end position="78"/>
    </location>
</feature>
<comment type="caution">
    <text evidence="2">The sequence shown here is derived from an EMBL/GenBank/DDBJ whole genome shotgun (WGS) entry which is preliminary data.</text>
</comment>
<evidence type="ECO:0000313" key="2">
    <source>
        <dbReference type="EMBL" id="CAD1474008.1"/>
    </source>
</evidence>
<dbReference type="EMBL" id="CAJDYZ010007058">
    <property type="protein sequence ID" value="CAD1474008.1"/>
    <property type="molecule type" value="Genomic_DNA"/>
</dbReference>
<dbReference type="AlphaFoldDB" id="A0A6V7H397"/>
<proteinExistence type="predicted"/>
<accession>A0A6V7H397</accession>
<keyword evidence="3" id="KW-1185">Reference proteome</keyword>
<protein>
    <submittedName>
        <fullName evidence="2">Uncharacterized protein</fullName>
    </submittedName>
</protein>
<feature type="non-terminal residue" evidence="2">
    <location>
        <position position="1"/>
    </location>
</feature>
<name>A0A6V7H397_9HYME</name>
<organism evidence="2 3">
    <name type="scientific">Heterotrigona itama</name>
    <dbReference type="NCBI Taxonomy" id="395501"/>
    <lineage>
        <taxon>Eukaryota</taxon>
        <taxon>Metazoa</taxon>
        <taxon>Ecdysozoa</taxon>
        <taxon>Arthropoda</taxon>
        <taxon>Hexapoda</taxon>
        <taxon>Insecta</taxon>
        <taxon>Pterygota</taxon>
        <taxon>Neoptera</taxon>
        <taxon>Endopterygota</taxon>
        <taxon>Hymenoptera</taxon>
        <taxon>Apocrita</taxon>
        <taxon>Aculeata</taxon>
        <taxon>Apoidea</taxon>
        <taxon>Anthophila</taxon>
        <taxon>Apidae</taxon>
        <taxon>Heterotrigona</taxon>
    </lineage>
</organism>
<reference evidence="2" key="1">
    <citation type="submission" date="2020-07" db="EMBL/GenBank/DDBJ databases">
        <authorList>
            <person name="Nazaruddin N."/>
        </authorList>
    </citation>
    <scope>NUCLEOTIDE SEQUENCE</scope>
</reference>